<accession>A0A2P2NSG6</accession>
<name>A0A2P2NSG6_RHIMU</name>
<evidence type="ECO:0000313" key="1">
    <source>
        <dbReference type="EMBL" id="MBX45403.1"/>
    </source>
</evidence>
<dbReference type="AlphaFoldDB" id="A0A2P2NSG6"/>
<protein>
    <submittedName>
        <fullName evidence="1">Uncharacterized protein</fullName>
    </submittedName>
</protein>
<dbReference type="EMBL" id="GGEC01064919">
    <property type="protein sequence ID" value="MBX45403.1"/>
    <property type="molecule type" value="Transcribed_RNA"/>
</dbReference>
<sequence>MDRPNSHPEISAKCKGLKIHHQISSLPNSFTTTSHIEGSKEGQLTFLMIREKITHDIFPPIQRAIDTWKLNSTTEHPKTRG</sequence>
<proteinExistence type="predicted"/>
<reference evidence="1" key="1">
    <citation type="submission" date="2018-02" db="EMBL/GenBank/DDBJ databases">
        <title>Rhizophora mucronata_Transcriptome.</title>
        <authorList>
            <person name="Meera S.P."/>
            <person name="Sreeshan A."/>
            <person name="Augustine A."/>
        </authorList>
    </citation>
    <scope>NUCLEOTIDE SEQUENCE</scope>
    <source>
        <tissue evidence="1">Leaf</tissue>
    </source>
</reference>
<organism evidence="1">
    <name type="scientific">Rhizophora mucronata</name>
    <name type="common">Asiatic mangrove</name>
    <dbReference type="NCBI Taxonomy" id="61149"/>
    <lineage>
        <taxon>Eukaryota</taxon>
        <taxon>Viridiplantae</taxon>
        <taxon>Streptophyta</taxon>
        <taxon>Embryophyta</taxon>
        <taxon>Tracheophyta</taxon>
        <taxon>Spermatophyta</taxon>
        <taxon>Magnoliopsida</taxon>
        <taxon>eudicotyledons</taxon>
        <taxon>Gunneridae</taxon>
        <taxon>Pentapetalae</taxon>
        <taxon>rosids</taxon>
        <taxon>fabids</taxon>
        <taxon>Malpighiales</taxon>
        <taxon>Rhizophoraceae</taxon>
        <taxon>Rhizophora</taxon>
    </lineage>
</organism>